<gene>
    <name evidence="4" type="ORF">ABNG02_13840</name>
    <name evidence="3" type="ORF">GCM10008994_15690</name>
</gene>
<dbReference type="SMART" id="SM00507">
    <property type="entry name" value="HNHc"/>
    <property type="match status" value="1"/>
</dbReference>
<reference evidence="3" key="2">
    <citation type="submission" date="2023-12" db="EMBL/GenBank/DDBJ databases">
        <authorList>
            <person name="Sun Q."/>
            <person name="Inoue M."/>
        </authorList>
    </citation>
    <scope>NUCLEOTIDE SEQUENCE</scope>
    <source>
        <strain evidence="3">JCM 14265</strain>
    </source>
</reference>
<keyword evidence="6" id="KW-1185">Reference proteome</keyword>
<dbReference type="CDD" id="cd00085">
    <property type="entry name" value="HNHc"/>
    <property type="match status" value="1"/>
</dbReference>
<sequence>MAQIRTELKDESALLKKFGAEPRFNLQENYGEQNSYYGNGDYPPDWGERRRAVWWLQDGHCGRCGGDTSNGGHVHHINWLANGGTNRLENLVGLCIDCHALMHPTNQDLNGDWKAAPKFPSEGSHDEVAVIRRENFDSGRGAETAVGRDFETLEAETSSHETTYTSKSPVLYDIPSHLTRRFSGGGESTSDSHPVLSELTSLLLLRGQVPENEAHNTRRLHIETSQTGLLGWLSSFEPDVDVTVSAAEDTGRPYDSVRETRAHDADHETEIVFSENVTEATVEVTGGDGELVSRRVAFDDENPTQSVSVSVSPPSLSSSTVGGYARSFGEKSLLLPLLYGLLGLIFVPTAGAVLLFSLFGMIAGAIGFVGWTIIALFFGGSWATVGQMALATVLSLVASSVAIMILEFFGIDLGE</sequence>
<keyword evidence="4" id="KW-0378">Hydrolase</keyword>
<evidence type="ECO:0000313" key="5">
    <source>
        <dbReference type="Proteomes" id="UP001501425"/>
    </source>
</evidence>
<dbReference type="EMBL" id="BAAADQ010000006">
    <property type="protein sequence ID" value="GAA0541470.1"/>
    <property type="molecule type" value="Genomic_DNA"/>
</dbReference>
<accession>A0AAV3SS02</accession>
<dbReference type="Pfam" id="PF01844">
    <property type="entry name" value="HNH"/>
    <property type="match status" value="1"/>
</dbReference>
<evidence type="ECO:0000313" key="3">
    <source>
        <dbReference type="EMBL" id="GAA0541470.1"/>
    </source>
</evidence>
<keyword evidence="1" id="KW-0472">Membrane</keyword>
<keyword evidence="1" id="KW-0812">Transmembrane</keyword>
<dbReference type="InterPro" id="IPR002711">
    <property type="entry name" value="HNH"/>
</dbReference>
<organism evidence="3 5">
    <name type="scientific">Halorubrum ejinorense</name>
    <dbReference type="NCBI Taxonomy" id="425309"/>
    <lineage>
        <taxon>Archaea</taxon>
        <taxon>Methanobacteriati</taxon>
        <taxon>Methanobacteriota</taxon>
        <taxon>Stenosarchaea group</taxon>
        <taxon>Halobacteria</taxon>
        <taxon>Halobacteriales</taxon>
        <taxon>Haloferacaceae</taxon>
        <taxon>Halorubrum</taxon>
    </lineage>
</organism>
<dbReference type="RefSeq" id="WP_343778054.1">
    <property type="nucleotide sequence ID" value="NZ_BAAADQ010000006.1"/>
</dbReference>
<feature type="transmembrane region" description="Helical" evidence="1">
    <location>
        <begin position="362"/>
        <end position="383"/>
    </location>
</feature>
<evidence type="ECO:0000256" key="1">
    <source>
        <dbReference type="SAM" id="Phobius"/>
    </source>
</evidence>
<protein>
    <submittedName>
        <fullName evidence="4">HNH endonuclease</fullName>
    </submittedName>
</protein>
<proteinExistence type="predicted"/>
<dbReference type="AlphaFoldDB" id="A0AAV3SS02"/>
<dbReference type="GO" id="GO:0008270">
    <property type="term" value="F:zinc ion binding"/>
    <property type="evidence" value="ECO:0007669"/>
    <property type="project" value="InterPro"/>
</dbReference>
<name>A0AAV3SS02_9EURY</name>
<dbReference type="Proteomes" id="UP001501425">
    <property type="component" value="Unassembled WGS sequence"/>
</dbReference>
<dbReference type="Gene3D" id="1.10.30.50">
    <property type="match status" value="1"/>
</dbReference>
<keyword evidence="1" id="KW-1133">Transmembrane helix</keyword>
<keyword evidence="4" id="KW-0255">Endonuclease</keyword>
<feature type="transmembrane region" description="Helical" evidence="1">
    <location>
        <begin position="390"/>
        <end position="411"/>
    </location>
</feature>
<feature type="domain" description="HNH nuclease" evidence="2">
    <location>
        <begin position="49"/>
        <end position="100"/>
    </location>
</feature>
<evidence type="ECO:0000259" key="2">
    <source>
        <dbReference type="SMART" id="SM00507"/>
    </source>
</evidence>
<dbReference type="GO" id="GO:0004519">
    <property type="term" value="F:endonuclease activity"/>
    <property type="evidence" value="ECO:0007669"/>
    <property type="project" value="UniProtKB-KW"/>
</dbReference>
<comment type="caution">
    <text evidence="3">The sequence shown here is derived from an EMBL/GenBank/DDBJ whole genome shotgun (WGS) entry which is preliminary data.</text>
</comment>
<reference evidence="3" key="1">
    <citation type="journal article" date="2014" name="Int. J. Syst. Evol. Microbiol.">
        <title>Complete genome sequence of Corynebacterium casei LMG S-19264T (=DSM 44701T), isolated from a smear-ripened cheese.</title>
        <authorList>
            <consortium name="US DOE Joint Genome Institute (JGI-PGF)"/>
            <person name="Walter F."/>
            <person name="Albersmeier A."/>
            <person name="Kalinowski J."/>
            <person name="Ruckert C."/>
        </authorList>
    </citation>
    <scope>NUCLEOTIDE SEQUENCE</scope>
    <source>
        <strain evidence="3">JCM 14265</strain>
    </source>
</reference>
<dbReference type="EMBL" id="JBEDNW010000008">
    <property type="protein sequence ID" value="MEZ3168407.1"/>
    <property type="molecule type" value="Genomic_DNA"/>
</dbReference>
<dbReference type="Proteomes" id="UP001567571">
    <property type="component" value="Unassembled WGS sequence"/>
</dbReference>
<feature type="transmembrane region" description="Helical" evidence="1">
    <location>
        <begin position="333"/>
        <end position="356"/>
    </location>
</feature>
<dbReference type="InterPro" id="IPR003615">
    <property type="entry name" value="HNH_nuc"/>
</dbReference>
<evidence type="ECO:0000313" key="6">
    <source>
        <dbReference type="Proteomes" id="UP001567571"/>
    </source>
</evidence>
<evidence type="ECO:0000313" key="4">
    <source>
        <dbReference type="EMBL" id="MEZ3168407.1"/>
    </source>
</evidence>
<keyword evidence="4" id="KW-0540">Nuclease</keyword>
<reference evidence="4 6" key="3">
    <citation type="submission" date="2024-06" db="EMBL/GenBank/DDBJ databases">
        <title>Halorubrum miltondacostae sp. nov., a potential PHA producer isolated from an inland solar saltern in Rio Maior, Portugal.</title>
        <authorList>
            <person name="Albuquerque L."/>
            <person name="Viver T."/>
            <person name="Barroso C."/>
            <person name="Claudino R."/>
            <person name="Galvan M."/>
            <person name="Simoes G."/>
            <person name="Lobo Da Cunha A."/>
            <person name="Egas C."/>
        </authorList>
    </citation>
    <scope>NUCLEOTIDE SEQUENCE [LARGE SCALE GENOMIC DNA]</scope>
    <source>
        <strain evidence="4 6">DSM 18646</strain>
    </source>
</reference>
<dbReference type="GO" id="GO:0003676">
    <property type="term" value="F:nucleic acid binding"/>
    <property type="evidence" value="ECO:0007669"/>
    <property type="project" value="InterPro"/>
</dbReference>